<protein>
    <submittedName>
        <fullName evidence="2">Dabb family protein</fullName>
    </submittedName>
</protein>
<dbReference type="InterPro" id="IPR013097">
    <property type="entry name" value="Dabb"/>
</dbReference>
<organism evidence="2 3">
    <name type="scientific">Sulfitobacter aestuarii</name>
    <dbReference type="NCBI Taxonomy" id="2161676"/>
    <lineage>
        <taxon>Bacteria</taxon>
        <taxon>Pseudomonadati</taxon>
        <taxon>Pseudomonadota</taxon>
        <taxon>Alphaproteobacteria</taxon>
        <taxon>Rhodobacterales</taxon>
        <taxon>Roseobacteraceae</taxon>
        <taxon>Sulfitobacter</taxon>
    </lineage>
</organism>
<dbReference type="SUPFAM" id="SSF54909">
    <property type="entry name" value="Dimeric alpha+beta barrel"/>
    <property type="match status" value="1"/>
</dbReference>
<evidence type="ECO:0000313" key="2">
    <source>
        <dbReference type="EMBL" id="MFD2740471.1"/>
    </source>
</evidence>
<proteinExistence type="predicted"/>
<feature type="domain" description="Stress-response A/B barrel" evidence="1">
    <location>
        <begin position="7"/>
        <end position="97"/>
    </location>
</feature>
<dbReference type="Pfam" id="PF07876">
    <property type="entry name" value="Dabb"/>
    <property type="match status" value="1"/>
</dbReference>
<dbReference type="EMBL" id="JBHUMP010000011">
    <property type="protein sequence ID" value="MFD2740471.1"/>
    <property type="molecule type" value="Genomic_DNA"/>
</dbReference>
<dbReference type="Proteomes" id="UP001597474">
    <property type="component" value="Unassembled WGS sequence"/>
</dbReference>
<gene>
    <name evidence="2" type="ORF">ACFSUD_12865</name>
</gene>
<evidence type="ECO:0000313" key="3">
    <source>
        <dbReference type="Proteomes" id="UP001597474"/>
    </source>
</evidence>
<name>A0ABW5U5G5_9RHOB</name>
<keyword evidence="3" id="KW-1185">Reference proteome</keyword>
<dbReference type="SMART" id="SM00886">
    <property type="entry name" value="Dabb"/>
    <property type="match status" value="1"/>
</dbReference>
<dbReference type="PROSITE" id="PS51502">
    <property type="entry name" value="S_R_A_B_BARREL"/>
    <property type="match status" value="1"/>
</dbReference>
<dbReference type="RefSeq" id="WP_386375012.1">
    <property type="nucleotide sequence ID" value="NZ_JBHUMP010000011.1"/>
</dbReference>
<dbReference type="Gene3D" id="3.30.70.100">
    <property type="match status" value="1"/>
</dbReference>
<evidence type="ECO:0000259" key="1">
    <source>
        <dbReference type="PROSITE" id="PS51502"/>
    </source>
</evidence>
<comment type="caution">
    <text evidence="2">The sequence shown here is derived from an EMBL/GenBank/DDBJ whole genome shotgun (WGS) entry which is preliminary data.</text>
</comment>
<accession>A0ABW5U5G5</accession>
<sequence length="97" mass="10995">MTKRPAIRHTVFFSARDKADIPKIIEGLSMLAEIPHSQVFEVRRNTRSDNFSSEVDVVVYAEFASEADYAAYKADPIYDAAIKVVKPMRDLRIAADF</sequence>
<reference evidence="3" key="1">
    <citation type="journal article" date="2019" name="Int. J. Syst. Evol. Microbiol.">
        <title>The Global Catalogue of Microorganisms (GCM) 10K type strain sequencing project: providing services to taxonomists for standard genome sequencing and annotation.</title>
        <authorList>
            <consortium name="The Broad Institute Genomics Platform"/>
            <consortium name="The Broad Institute Genome Sequencing Center for Infectious Disease"/>
            <person name="Wu L."/>
            <person name="Ma J."/>
        </authorList>
    </citation>
    <scope>NUCLEOTIDE SEQUENCE [LARGE SCALE GENOMIC DNA]</scope>
    <source>
        <strain evidence="3">TISTR 2562</strain>
    </source>
</reference>
<dbReference type="InterPro" id="IPR011008">
    <property type="entry name" value="Dimeric_a/b-barrel"/>
</dbReference>